<keyword evidence="3 11" id="KW-1134">Transmembrane beta strand</keyword>
<comment type="subcellular location">
    <subcellularLocation>
        <location evidence="1 11">Cell outer membrane</location>
        <topology evidence="1 11">Multi-pass membrane protein</topology>
    </subcellularLocation>
</comment>
<evidence type="ECO:0000256" key="10">
    <source>
        <dbReference type="ARBA" id="ARBA00023237"/>
    </source>
</evidence>
<dbReference type="Pfam" id="PF00593">
    <property type="entry name" value="TonB_dep_Rec_b-barrel"/>
    <property type="match status" value="1"/>
</dbReference>
<dbReference type="Proteomes" id="UP001500392">
    <property type="component" value="Unassembled WGS sequence"/>
</dbReference>
<evidence type="ECO:0000313" key="17">
    <source>
        <dbReference type="Proteomes" id="UP001500392"/>
    </source>
</evidence>
<proteinExistence type="inferred from homology"/>
<dbReference type="Gene3D" id="2.40.170.20">
    <property type="entry name" value="TonB-dependent receptor, beta-barrel domain"/>
    <property type="match status" value="1"/>
</dbReference>
<comment type="caution">
    <text evidence="16">The sequence shown here is derived from an EMBL/GenBank/DDBJ whole genome shotgun (WGS) entry which is preliminary data.</text>
</comment>
<evidence type="ECO:0000259" key="15">
    <source>
        <dbReference type="Pfam" id="PF07715"/>
    </source>
</evidence>
<dbReference type="RefSeq" id="WP_344937699.1">
    <property type="nucleotide sequence ID" value="NZ_BAABDM010000007.1"/>
</dbReference>
<evidence type="ECO:0000256" key="13">
    <source>
        <dbReference type="SAM" id="MobiDB-lite"/>
    </source>
</evidence>
<keyword evidence="9 11" id="KW-0472">Membrane</keyword>
<evidence type="ECO:0000256" key="9">
    <source>
        <dbReference type="ARBA" id="ARBA00023136"/>
    </source>
</evidence>
<dbReference type="EMBL" id="BAABDM010000007">
    <property type="protein sequence ID" value="GAA4102634.1"/>
    <property type="molecule type" value="Genomic_DNA"/>
</dbReference>
<evidence type="ECO:0000256" key="8">
    <source>
        <dbReference type="ARBA" id="ARBA00023077"/>
    </source>
</evidence>
<comment type="similarity">
    <text evidence="11 12">Belongs to the TonB-dependent receptor family.</text>
</comment>
<feature type="domain" description="TonB-dependent receptor plug" evidence="15">
    <location>
        <begin position="47"/>
        <end position="154"/>
    </location>
</feature>
<keyword evidence="16" id="KW-0675">Receptor</keyword>
<dbReference type="InterPro" id="IPR000531">
    <property type="entry name" value="Beta-barrel_TonB"/>
</dbReference>
<feature type="domain" description="TonB-dependent receptor-like beta-barrel" evidence="14">
    <location>
        <begin position="251"/>
        <end position="753"/>
    </location>
</feature>
<evidence type="ECO:0000313" key="16">
    <source>
        <dbReference type="EMBL" id="GAA4102634.1"/>
    </source>
</evidence>
<evidence type="ECO:0000256" key="3">
    <source>
        <dbReference type="ARBA" id="ARBA00022452"/>
    </source>
</evidence>
<accession>A0ABP7X2Z1</accession>
<dbReference type="PROSITE" id="PS52016">
    <property type="entry name" value="TONB_DEPENDENT_REC_3"/>
    <property type="match status" value="1"/>
</dbReference>
<keyword evidence="2 11" id="KW-0813">Transport</keyword>
<evidence type="ECO:0000259" key="14">
    <source>
        <dbReference type="Pfam" id="PF00593"/>
    </source>
</evidence>
<gene>
    <name evidence="16" type="ORF">GCM10022414_30590</name>
</gene>
<organism evidence="16 17">
    <name type="scientific">Zhongshania borealis</name>
    <dbReference type="NCBI Taxonomy" id="889488"/>
    <lineage>
        <taxon>Bacteria</taxon>
        <taxon>Pseudomonadati</taxon>
        <taxon>Pseudomonadota</taxon>
        <taxon>Gammaproteobacteria</taxon>
        <taxon>Cellvibrionales</taxon>
        <taxon>Spongiibacteraceae</taxon>
        <taxon>Zhongshania</taxon>
    </lineage>
</organism>
<dbReference type="InterPro" id="IPR039426">
    <property type="entry name" value="TonB-dep_rcpt-like"/>
</dbReference>
<feature type="region of interest" description="Disordered" evidence="13">
    <location>
        <begin position="268"/>
        <end position="295"/>
    </location>
</feature>
<keyword evidence="4" id="KW-0410">Iron transport</keyword>
<keyword evidence="17" id="KW-1185">Reference proteome</keyword>
<name>A0ABP7X2Z1_9GAMM</name>
<keyword evidence="6" id="KW-0408">Iron</keyword>
<keyword evidence="5 11" id="KW-0812">Transmembrane</keyword>
<evidence type="ECO:0000256" key="11">
    <source>
        <dbReference type="PROSITE-ProRule" id="PRU01360"/>
    </source>
</evidence>
<keyword evidence="7" id="KW-0406">Ion transport</keyword>
<evidence type="ECO:0000256" key="5">
    <source>
        <dbReference type="ARBA" id="ARBA00022692"/>
    </source>
</evidence>
<evidence type="ECO:0000256" key="2">
    <source>
        <dbReference type="ARBA" id="ARBA00022448"/>
    </source>
</evidence>
<evidence type="ECO:0000256" key="6">
    <source>
        <dbReference type="ARBA" id="ARBA00023004"/>
    </source>
</evidence>
<evidence type="ECO:0000256" key="4">
    <source>
        <dbReference type="ARBA" id="ARBA00022496"/>
    </source>
</evidence>
<keyword evidence="8 12" id="KW-0798">TonB box</keyword>
<evidence type="ECO:0000256" key="12">
    <source>
        <dbReference type="RuleBase" id="RU003357"/>
    </source>
</evidence>
<dbReference type="InterPro" id="IPR036942">
    <property type="entry name" value="Beta-barrel_TonB_sf"/>
</dbReference>
<reference evidence="17" key="1">
    <citation type="journal article" date="2019" name="Int. J. Syst. Evol. Microbiol.">
        <title>The Global Catalogue of Microorganisms (GCM) 10K type strain sequencing project: providing services to taxonomists for standard genome sequencing and annotation.</title>
        <authorList>
            <consortium name="The Broad Institute Genomics Platform"/>
            <consortium name="The Broad Institute Genome Sequencing Center for Infectious Disease"/>
            <person name="Wu L."/>
            <person name="Ma J."/>
        </authorList>
    </citation>
    <scope>NUCLEOTIDE SEQUENCE [LARGE SCALE GENOMIC DNA]</scope>
    <source>
        <strain evidence="17">JCM 17304</strain>
    </source>
</reference>
<dbReference type="Pfam" id="PF07715">
    <property type="entry name" value="Plug"/>
    <property type="match status" value="1"/>
</dbReference>
<keyword evidence="10 11" id="KW-0998">Cell outer membrane</keyword>
<dbReference type="SUPFAM" id="SSF56935">
    <property type="entry name" value="Porins"/>
    <property type="match status" value="1"/>
</dbReference>
<dbReference type="InterPro" id="IPR012910">
    <property type="entry name" value="Plug_dom"/>
</dbReference>
<dbReference type="PANTHER" id="PTHR32552:SF81">
    <property type="entry name" value="TONB-DEPENDENT OUTER MEMBRANE RECEPTOR"/>
    <property type="match status" value="1"/>
</dbReference>
<protein>
    <submittedName>
        <fullName evidence="16">TonB-dependent receptor</fullName>
    </submittedName>
</protein>
<evidence type="ECO:0000256" key="7">
    <source>
        <dbReference type="ARBA" id="ARBA00023065"/>
    </source>
</evidence>
<feature type="compositionally biased region" description="Polar residues" evidence="13">
    <location>
        <begin position="285"/>
        <end position="295"/>
    </location>
</feature>
<dbReference type="PANTHER" id="PTHR32552">
    <property type="entry name" value="FERRICHROME IRON RECEPTOR-RELATED"/>
    <property type="match status" value="1"/>
</dbReference>
<sequence>MKLISNDKLCVLLFLTFTHSTSFSMPDNKSRVLEEVIVTAQKRAQSLQDVPMSVSAISGDMATEAAIVDAQDLVQYTPNVKFTASNPQYSSTMIRGFGSPPLARNIEPSVGLVIDGISYGRSTFTNDGVFDLERLEVLRGPQGTLFGKNTIAGVLNFTTKSPSFDSEGYVQVAEEDLDGRRYEAAISFPIIDDILAARLSWRKREKYLGLYNTARNNEKEEFKDESIRVHLNYFPSDDIEIQLISFTTQYEGVGNGFQHSYLTETARSTFEERDPRIEDDEFNDTRSSNSPTYSNRASDSIALKADLDIGDLLLFRNSIVSALASWARVDTPFQLDTDFSPVNSGYFHTDGPDRYTQKQLEVRFSADSLPLLGWGESIDWMFGLFAGRAESNVSQSTFLVFDGLVALAPVMAEGRGVPLPSFLGALFSQIGNIGVTPGDGEDFIIETSVHVRSETYALFGQADWHLSPSVTTSLGLRIGTESINGVQSNYSDSPVPSITNGSENYYEKGRLTEDEFSPKFAISWSPADEMTLFTNISKGFKSGGFSGPVIHTRYLRYEPEEALSAELGIKSRLFQKTLEINATAYTMQFDNLQLNVFDGTAIFTTNVEEAESWGVELDFHWLPPMQWLTVQGSLGFNETKYGSFPCGPTTWDDSDALPECGQDAPPSQDLSGKQLPYNPKISASLTPTIRFPIMPSWGIGGMFAFDMLYQGEHYLDYDLDEKTFQEATAKLNARLAIGPENKRWAVIFNAKNLTEEQERLIVLDAILQGGNYIAITHPDETQYSVDFRYNFGNLD</sequence>
<evidence type="ECO:0000256" key="1">
    <source>
        <dbReference type="ARBA" id="ARBA00004571"/>
    </source>
</evidence>